<dbReference type="InterPro" id="IPR011009">
    <property type="entry name" value="Kinase-like_dom_sf"/>
</dbReference>
<accession>A0A3B1BMZ6</accession>
<dbReference type="GO" id="GO:0004674">
    <property type="term" value="F:protein serine/threonine kinase activity"/>
    <property type="evidence" value="ECO:0007669"/>
    <property type="project" value="UniProtKB-KW"/>
</dbReference>
<evidence type="ECO:0000256" key="2">
    <source>
        <dbReference type="ARBA" id="ARBA00022741"/>
    </source>
</evidence>
<dbReference type="InterPro" id="IPR000719">
    <property type="entry name" value="Prot_kinase_dom"/>
</dbReference>
<organism evidence="8">
    <name type="scientific">hydrothermal vent metagenome</name>
    <dbReference type="NCBI Taxonomy" id="652676"/>
    <lineage>
        <taxon>unclassified sequences</taxon>
        <taxon>metagenomes</taxon>
        <taxon>ecological metagenomes</taxon>
    </lineage>
</organism>
<evidence type="ECO:0000256" key="4">
    <source>
        <dbReference type="ARBA" id="ARBA00022840"/>
    </source>
</evidence>
<dbReference type="PANTHER" id="PTHR43289">
    <property type="entry name" value="MITOGEN-ACTIVATED PROTEIN KINASE KINASE KINASE 20-RELATED"/>
    <property type="match status" value="1"/>
</dbReference>
<keyword evidence="8" id="KW-0723">Serine/threonine-protein kinase</keyword>
<dbReference type="InterPro" id="IPR008271">
    <property type="entry name" value="Ser/Thr_kinase_AS"/>
</dbReference>
<dbReference type="Gene3D" id="3.30.200.20">
    <property type="entry name" value="Phosphorylase Kinase, domain 1"/>
    <property type="match status" value="1"/>
</dbReference>
<protein>
    <submittedName>
        <fullName evidence="8">Serine/threonine protein kinase PrkC, regulator of stationary phase</fullName>
    </submittedName>
</protein>
<keyword evidence="5" id="KW-0175">Coiled coil</keyword>
<keyword evidence="3 8" id="KW-0418">Kinase</keyword>
<keyword evidence="6" id="KW-0812">Transmembrane</keyword>
<evidence type="ECO:0000259" key="7">
    <source>
        <dbReference type="PROSITE" id="PS50011"/>
    </source>
</evidence>
<feature type="coiled-coil region" evidence="5">
    <location>
        <begin position="631"/>
        <end position="658"/>
    </location>
</feature>
<proteinExistence type="predicted"/>
<keyword evidence="6" id="KW-1133">Transmembrane helix</keyword>
<keyword evidence="1" id="KW-0808">Transferase</keyword>
<dbReference type="PROSITE" id="PS00107">
    <property type="entry name" value="PROTEIN_KINASE_ATP"/>
    <property type="match status" value="1"/>
</dbReference>
<evidence type="ECO:0000256" key="3">
    <source>
        <dbReference type="ARBA" id="ARBA00022777"/>
    </source>
</evidence>
<keyword evidence="6" id="KW-0472">Membrane</keyword>
<feature type="transmembrane region" description="Helical" evidence="6">
    <location>
        <begin position="359"/>
        <end position="376"/>
    </location>
</feature>
<dbReference type="SUPFAM" id="SSF56112">
    <property type="entry name" value="Protein kinase-like (PK-like)"/>
    <property type="match status" value="1"/>
</dbReference>
<sequence length="811" mass="91222">MRQAHFHPKISKRIFIFLKLSASSRPQQHTVNGQDATANNTASLIRIPGYQIKGVLGRGGMATVYLAVQESLGRKVALKILDPNHAQGEQFSERFLREARIVSHLMHPNIVTVFDVGIHEGYHYLSMEYIDGQDLKQAQATLSKKELLRIIKEIARALDFATRKGYVHRDVKPENIMLHEADGRVILMDFGIARSYQTTHGLTRAGSALGTPYYMSPEQNKGLSADHRSDIYSLGVVFFHMLAGYVPYDADSAVAIGIKHITAAIPVLSDELQIFQPIINTCLAKEADDRYQTAAELIEALNQISDADLAAIEKKNADFRGTAKNYHAKTLITSETSAENTDTMQATASTPKRRDRTSFIVFILLLTILIAGAAAYQQRQKIVSYTQTSALPWLTRTLEKWHPQTTEPTTPAVEKAVTVPTKSIATQETNFKIKQQKEKQKLDYIDKIQSAIDSARPGQALMLMQDMQKQLPEVAHAPKFIQTYQRLQAQLQQAQTLSRHLAQARKYFKSGISITAEKSGLLAKIEAVLKLDPDNAEALNMLQQVNLSWLNKAKQPAASWQLRKQLQKLDNLITQFELRQPNILEQQKKIQQAIHHIAQVKKLLRQADEAFDKGLLIRPSANNAYKYYKIVLSIDARNRHAENQLKKIKDQINQRITQAIENGHLTQASRLIEQAQSAYGRSDWIINMEAMLEQAVAASEPKISRIRFSATALQSLDQPPADKLQPGRTLYIGFHFQNMKDSRTLLQAILFDGAGRVQIAQKPVIISGQQGDHFFQIDLPVEGFSEGSYILELRLGNKRLLSQPFLVNNIH</sequence>
<dbReference type="AlphaFoldDB" id="A0A3B1BMZ6"/>
<evidence type="ECO:0000256" key="5">
    <source>
        <dbReference type="SAM" id="Coils"/>
    </source>
</evidence>
<dbReference type="Pfam" id="PF00069">
    <property type="entry name" value="Pkinase"/>
    <property type="match status" value="1"/>
</dbReference>
<dbReference type="CDD" id="cd14014">
    <property type="entry name" value="STKc_PknB_like"/>
    <property type="match status" value="1"/>
</dbReference>
<dbReference type="InterPro" id="IPR017441">
    <property type="entry name" value="Protein_kinase_ATP_BS"/>
</dbReference>
<keyword evidence="2" id="KW-0547">Nucleotide-binding</keyword>
<dbReference type="Gene3D" id="1.10.510.10">
    <property type="entry name" value="Transferase(Phosphotransferase) domain 1"/>
    <property type="match status" value="1"/>
</dbReference>
<name>A0A3B1BMZ6_9ZZZZ</name>
<evidence type="ECO:0000256" key="1">
    <source>
        <dbReference type="ARBA" id="ARBA00022679"/>
    </source>
</evidence>
<dbReference type="PANTHER" id="PTHR43289:SF6">
    <property type="entry name" value="SERINE_THREONINE-PROTEIN KINASE NEKL-3"/>
    <property type="match status" value="1"/>
</dbReference>
<evidence type="ECO:0000313" key="8">
    <source>
        <dbReference type="EMBL" id="VAX12838.1"/>
    </source>
</evidence>
<dbReference type="PROSITE" id="PS50011">
    <property type="entry name" value="PROTEIN_KINASE_DOM"/>
    <property type="match status" value="1"/>
</dbReference>
<reference evidence="8" key="1">
    <citation type="submission" date="2018-06" db="EMBL/GenBank/DDBJ databases">
        <authorList>
            <person name="Zhirakovskaya E."/>
        </authorList>
    </citation>
    <scope>NUCLEOTIDE SEQUENCE</scope>
</reference>
<evidence type="ECO:0000256" key="6">
    <source>
        <dbReference type="SAM" id="Phobius"/>
    </source>
</evidence>
<feature type="domain" description="Protein kinase" evidence="7">
    <location>
        <begin position="50"/>
        <end position="302"/>
    </location>
</feature>
<dbReference type="SUPFAM" id="SSF48439">
    <property type="entry name" value="Protein prenylyltransferase"/>
    <property type="match status" value="1"/>
</dbReference>
<dbReference type="GO" id="GO:0005524">
    <property type="term" value="F:ATP binding"/>
    <property type="evidence" value="ECO:0007669"/>
    <property type="project" value="UniProtKB-KW"/>
</dbReference>
<keyword evidence="4" id="KW-0067">ATP-binding</keyword>
<dbReference type="EMBL" id="UOFZ01000065">
    <property type="protein sequence ID" value="VAX12838.1"/>
    <property type="molecule type" value="Genomic_DNA"/>
</dbReference>
<dbReference type="SMART" id="SM00220">
    <property type="entry name" value="S_TKc"/>
    <property type="match status" value="1"/>
</dbReference>
<gene>
    <name evidence="8" type="ORF">MNBD_GAMMA24-2591</name>
</gene>
<dbReference type="PROSITE" id="PS00108">
    <property type="entry name" value="PROTEIN_KINASE_ST"/>
    <property type="match status" value="1"/>
</dbReference>